<protein>
    <recommendedName>
        <fullName evidence="4">SH3b domain-containing protein</fullName>
    </recommendedName>
</protein>
<evidence type="ECO:0000259" key="4">
    <source>
        <dbReference type="PROSITE" id="PS51781"/>
    </source>
</evidence>
<gene>
    <name evidence="5" type="ORF">CBF37_03290</name>
</gene>
<keyword evidence="6" id="KW-1185">Reference proteome</keyword>
<proteinExistence type="predicted"/>
<dbReference type="PROSITE" id="PS51781">
    <property type="entry name" value="SH3B"/>
    <property type="match status" value="1"/>
</dbReference>
<dbReference type="PANTHER" id="PTHR30404:SF0">
    <property type="entry name" value="N-ACETYLMURAMOYL-L-ALANINE AMIDASE AMIC"/>
    <property type="match status" value="1"/>
</dbReference>
<evidence type="ECO:0000313" key="6">
    <source>
        <dbReference type="Proteomes" id="UP000287857"/>
    </source>
</evidence>
<dbReference type="Gene3D" id="3.40.630.40">
    <property type="entry name" value="Zn-dependent exopeptidases"/>
    <property type="match status" value="1"/>
</dbReference>
<evidence type="ECO:0000256" key="1">
    <source>
        <dbReference type="ARBA" id="ARBA00022801"/>
    </source>
</evidence>
<evidence type="ECO:0000256" key="2">
    <source>
        <dbReference type="ARBA" id="ARBA00023316"/>
    </source>
</evidence>
<reference evidence="5 6" key="1">
    <citation type="submission" date="2017-05" db="EMBL/GenBank/DDBJ databases">
        <title>Vagococcus spp. assemblies.</title>
        <authorList>
            <person name="Gulvik C.A."/>
        </authorList>
    </citation>
    <scope>NUCLEOTIDE SEQUENCE [LARGE SCALE GENOMIC DNA]</scope>
    <source>
        <strain evidence="5 6">SS1995</strain>
    </source>
</reference>
<keyword evidence="3" id="KW-0472">Membrane</keyword>
<dbReference type="InterPro" id="IPR050695">
    <property type="entry name" value="N-acetylmuramoyl_amidase_3"/>
</dbReference>
<keyword evidence="2" id="KW-0961">Cell wall biogenesis/degradation</keyword>
<dbReference type="InterPro" id="IPR003646">
    <property type="entry name" value="SH3-like_bac-type"/>
</dbReference>
<dbReference type="InterPro" id="IPR017293">
    <property type="entry name" value="N-acetylmuramoyl-L-ala_amidase"/>
</dbReference>
<dbReference type="Pfam" id="PF01520">
    <property type="entry name" value="Amidase_3"/>
    <property type="match status" value="1"/>
</dbReference>
<keyword evidence="3" id="KW-0812">Transmembrane</keyword>
<dbReference type="Gene3D" id="2.30.30.40">
    <property type="entry name" value="SH3 Domains"/>
    <property type="match status" value="3"/>
</dbReference>
<dbReference type="CDD" id="cd02696">
    <property type="entry name" value="MurNAc-LAA"/>
    <property type="match status" value="1"/>
</dbReference>
<keyword evidence="1" id="KW-0378">Hydrolase</keyword>
<dbReference type="OrthoDB" id="9806267at2"/>
<dbReference type="SMART" id="SM00287">
    <property type="entry name" value="SH3b"/>
    <property type="match status" value="3"/>
</dbReference>
<dbReference type="GO" id="GO:0071555">
    <property type="term" value="P:cell wall organization"/>
    <property type="evidence" value="ECO:0007669"/>
    <property type="project" value="UniProtKB-KW"/>
</dbReference>
<keyword evidence="3" id="KW-1133">Transmembrane helix</keyword>
<dbReference type="GO" id="GO:0030288">
    <property type="term" value="C:outer membrane-bounded periplasmic space"/>
    <property type="evidence" value="ECO:0007669"/>
    <property type="project" value="TreeGrafter"/>
</dbReference>
<dbReference type="Pfam" id="PF08239">
    <property type="entry name" value="SH3_3"/>
    <property type="match status" value="3"/>
</dbReference>
<sequence length="437" mass="49513">MRNAENKKNTFILFIINIAIIGIVLLGFYFMRGNSQIVTVKTIALNVREQPTVKSKIISQVHQEDKVTIKNEKNGWYKIQLPDKSTGWVADWLIFEGKSGPFTSLPGIIKSSNTDLKKSRAEKSKTIATLKRKQAVNVTLELNGWVRIHTEDNETGWIKSSELAIRKSHYPSPKENEPLYVALDGVILRKTSNLNGESLGELDYNAKLSYVGEDKDWYHVQTKKGTLGYLQKWEVTDYQLAAKDKRPNPPMAEYAVMLDAGHGGNDPGAESNDGKVFEKNVTLATALTVRDYLEDQGFSVFMTRDKDEFVPLHQIAIKSNESRADVFISMHYDSTQQANESSGTTTFYRNTQDKKLANLINNELASQLPLNNRGFGNQDYQVLRENKKPAILIELGYMNNDTDAQYAQSKKYHTFVAKAIYSGLIEFFKPFKEETIN</sequence>
<organism evidence="5 6">
    <name type="scientific">Vagococcus vulneris</name>
    <dbReference type="NCBI Taxonomy" id="1977869"/>
    <lineage>
        <taxon>Bacteria</taxon>
        <taxon>Bacillati</taxon>
        <taxon>Bacillota</taxon>
        <taxon>Bacilli</taxon>
        <taxon>Lactobacillales</taxon>
        <taxon>Enterococcaceae</taxon>
        <taxon>Vagococcus</taxon>
    </lineage>
</organism>
<name>A0A430A0A0_9ENTE</name>
<evidence type="ECO:0000256" key="3">
    <source>
        <dbReference type="SAM" id="Phobius"/>
    </source>
</evidence>
<comment type="caution">
    <text evidence="5">The sequence shown here is derived from an EMBL/GenBank/DDBJ whole genome shotgun (WGS) entry which is preliminary data.</text>
</comment>
<dbReference type="PANTHER" id="PTHR30404">
    <property type="entry name" value="N-ACETYLMURAMOYL-L-ALANINE AMIDASE"/>
    <property type="match status" value="1"/>
</dbReference>
<dbReference type="Proteomes" id="UP000287857">
    <property type="component" value="Unassembled WGS sequence"/>
</dbReference>
<dbReference type="EMBL" id="NGJS01000003">
    <property type="protein sequence ID" value="RST99763.1"/>
    <property type="molecule type" value="Genomic_DNA"/>
</dbReference>
<dbReference type="GO" id="GO:0009253">
    <property type="term" value="P:peptidoglycan catabolic process"/>
    <property type="evidence" value="ECO:0007669"/>
    <property type="project" value="InterPro"/>
</dbReference>
<accession>A0A430A0A0</accession>
<dbReference type="GO" id="GO:0008745">
    <property type="term" value="F:N-acetylmuramoyl-L-alanine amidase activity"/>
    <property type="evidence" value="ECO:0007669"/>
    <property type="project" value="InterPro"/>
</dbReference>
<evidence type="ECO:0000313" key="5">
    <source>
        <dbReference type="EMBL" id="RST99763.1"/>
    </source>
</evidence>
<dbReference type="AlphaFoldDB" id="A0A430A0A0"/>
<feature type="transmembrane region" description="Helical" evidence="3">
    <location>
        <begin position="12"/>
        <end position="31"/>
    </location>
</feature>
<dbReference type="RefSeq" id="WP_125983298.1">
    <property type="nucleotide sequence ID" value="NZ_NGJS01000003.1"/>
</dbReference>
<feature type="domain" description="SH3b" evidence="4">
    <location>
        <begin position="33"/>
        <end position="97"/>
    </location>
</feature>
<dbReference type="SMART" id="SM00646">
    <property type="entry name" value="Ami_3"/>
    <property type="match status" value="1"/>
</dbReference>
<dbReference type="PIRSF" id="PIRSF037846">
    <property type="entry name" value="Autolysin_YrvJ_prd"/>
    <property type="match status" value="1"/>
</dbReference>
<dbReference type="SUPFAM" id="SSF53187">
    <property type="entry name" value="Zn-dependent exopeptidases"/>
    <property type="match status" value="1"/>
</dbReference>
<dbReference type="InterPro" id="IPR002508">
    <property type="entry name" value="MurNAc-LAA_cat"/>
</dbReference>